<keyword evidence="2" id="KW-0227">DNA damage</keyword>
<dbReference type="Pfam" id="PF02245">
    <property type="entry name" value="Pur_DNA_glyco"/>
    <property type="match status" value="2"/>
</dbReference>
<evidence type="ECO:0000256" key="3">
    <source>
        <dbReference type="ARBA" id="ARBA00022801"/>
    </source>
</evidence>
<reference evidence="5" key="1">
    <citation type="submission" date="2019-08" db="EMBL/GenBank/DDBJ databases">
        <authorList>
            <person name="Kucharzyk K."/>
            <person name="Murdoch R.W."/>
            <person name="Higgins S."/>
            <person name="Loffler F."/>
        </authorList>
    </citation>
    <scope>NUCLEOTIDE SEQUENCE</scope>
</reference>
<dbReference type="GO" id="GO:0003677">
    <property type="term" value="F:DNA binding"/>
    <property type="evidence" value="ECO:0007669"/>
    <property type="project" value="InterPro"/>
</dbReference>
<dbReference type="GO" id="GO:0006284">
    <property type="term" value="P:base-excision repair"/>
    <property type="evidence" value="ECO:0007669"/>
    <property type="project" value="InterPro"/>
</dbReference>
<name>A0A645CKH1_9ZZZZ</name>
<dbReference type="EC" id="3.2.2.-" evidence="5"/>
<dbReference type="EMBL" id="VSSQ01027939">
    <property type="protein sequence ID" value="MPM77435.1"/>
    <property type="molecule type" value="Genomic_DNA"/>
</dbReference>
<accession>A0A645CKH1</accession>
<dbReference type="InterPro" id="IPR011034">
    <property type="entry name" value="Formyl_transferase-like_C_sf"/>
</dbReference>
<keyword evidence="3 5" id="KW-0378">Hydrolase</keyword>
<keyword evidence="5" id="KW-0326">Glycosidase</keyword>
<dbReference type="CDD" id="cd00540">
    <property type="entry name" value="AAG"/>
    <property type="match status" value="1"/>
</dbReference>
<dbReference type="NCBIfam" id="TIGR00567">
    <property type="entry name" value="3mg"/>
    <property type="match status" value="1"/>
</dbReference>
<keyword evidence="4" id="KW-0234">DNA repair</keyword>
<comment type="similarity">
    <text evidence="1">Belongs to the DNA glycosylase MPG family.</text>
</comment>
<dbReference type="PANTHER" id="PTHR10429">
    <property type="entry name" value="DNA-3-METHYLADENINE GLYCOSYLASE"/>
    <property type="match status" value="1"/>
</dbReference>
<comment type="caution">
    <text evidence="5">The sequence shown here is derived from an EMBL/GenBank/DDBJ whole genome shotgun (WGS) entry which is preliminary data.</text>
</comment>
<protein>
    <submittedName>
        <fullName evidence="5">Putative 3-methyladenine DNA glycosylase</fullName>
        <ecNumber evidence="5">3.2.2.-</ecNumber>
    </submittedName>
</protein>
<evidence type="ECO:0000256" key="4">
    <source>
        <dbReference type="ARBA" id="ARBA00023204"/>
    </source>
</evidence>
<gene>
    <name evidence="5" type="ORF">SDC9_124438</name>
</gene>
<evidence type="ECO:0000256" key="1">
    <source>
        <dbReference type="ARBA" id="ARBA00009232"/>
    </source>
</evidence>
<dbReference type="InterPro" id="IPR036995">
    <property type="entry name" value="MPG_sf"/>
</dbReference>
<dbReference type="GO" id="GO:0003905">
    <property type="term" value="F:alkylbase DNA N-glycosylase activity"/>
    <property type="evidence" value="ECO:0007669"/>
    <property type="project" value="InterPro"/>
</dbReference>
<evidence type="ECO:0000313" key="5">
    <source>
        <dbReference type="EMBL" id="MPM77435.1"/>
    </source>
</evidence>
<evidence type="ECO:0000256" key="2">
    <source>
        <dbReference type="ARBA" id="ARBA00022763"/>
    </source>
</evidence>
<dbReference type="PANTHER" id="PTHR10429:SF0">
    <property type="entry name" value="DNA-3-METHYLADENINE GLYCOSYLASE"/>
    <property type="match status" value="1"/>
</dbReference>
<organism evidence="5">
    <name type="scientific">bioreactor metagenome</name>
    <dbReference type="NCBI Taxonomy" id="1076179"/>
    <lineage>
        <taxon>unclassified sequences</taxon>
        <taxon>metagenomes</taxon>
        <taxon>ecological metagenomes</taxon>
    </lineage>
</organism>
<dbReference type="InterPro" id="IPR003180">
    <property type="entry name" value="MPG"/>
</dbReference>
<dbReference type="Gene3D" id="3.10.300.10">
    <property type="entry name" value="Methylpurine-DNA glycosylase (MPG)"/>
    <property type="match status" value="2"/>
</dbReference>
<dbReference type="SUPFAM" id="SSF50486">
    <property type="entry name" value="FMT C-terminal domain-like"/>
    <property type="match status" value="1"/>
</dbReference>
<proteinExistence type="inferred from homology"/>
<sequence>MITETEAYFGAEDLACHACKGRTPRTEILYAEGGHIYVYLIYGMYWMLNIVSGPKDHPEAVLIRGLREVNGPGRVGKILQLDKSFYGENLHSSSRLRIEDGPEIKSYSSSPRIGIDYAGEYWKNKLWRFTTK</sequence>
<dbReference type="HAMAP" id="MF_00527">
    <property type="entry name" value="3MGH"/>
    <property type="match status" value="1"/>
</dbReference>
<dbReference type="AlphaFoldDB" id="A0A645CKH1"/>